<evidence type="ECO:0008006" key="9">
    <source>
        <dbReference type="Google" id="ProtNLM"/>
    </source>
</evidence>
<evidence type="ECO:0000256" key="1">
    <source>
        <dbReference type="ARBA" id="ARBA00004167"/>
    </source>
</evidence>
<dbReference type="Pfam" id="PF07946">
    <property type="entry name" value="CCDC47"/>
    <property type="match status" value="1"/>
</dbReference>
<evidence type="ECO:0000256" key="5">
    <source>
        <dbReference type="SAM" id="MobiDB-lite"/>
    </source>
</evidence>
<dbReference type="AlphaFoldDB" id="A0A8H7VGY0"/>
<dbReference type="GO" id="GO:0032469">
    <property type="term" value="P:endoplasmic reticulum calcium ion homeostasis"/>
    <property type="evidence" value="ECO:0007669"/>
    <property type="project" value="InterPro"/>
</dbReference>
<organism evidence="7 8">
    <name type="scientific">Circinella minor</name>
    <dbReference type="NCBI Taxonomy" id="1195481"/>
    <lineage>
        <taxon>Eukaryota</taxon>
        <taxon>Fungi</taxon>
        <taxon>Fungi incertae sedis</taxon>
        <taxon>Mucoromycota</taxon>
        <taxon>Mucoromycotina</taxon>
        <taxon>Mucoromycetes</taxon>
        <taxon>Mucorales</taxon>
        <taxon>Lichtheimiaceae</taxon>
        <taxon>Circinella</taxon>
    </lineage>
</organism>
<proteinExistence type="predicted"/>
<dbReference type="GO" id="GO:0005783">
    <property type="term" value="C:endoplasmic reticulum"/>
    <property type="evidence" value="ECO:0007669"/>
    <property type="project" value="InterPro"/>
</dbReference>
<comment type="subcellular location">
    <subcellularLocation>
        <location evidence="1">Membrane</location>
        <topology evidence="1">Single-pass membrane protein</topology>
    </subcellularLocation>
</comment>
<keyword evidence="4 6" id="KW-0472">Membrane</keyword>
<evidence type="ECO:0000313" key="7">
    <source>
        <dbReference type="EMBL" id="KAG2222576.1"/>
    </source>
</evidence>
<reference evidence="7 8" key="1">
    <citation type="submission" date="2020-12" db="EMBL/GenBank/DDBJ databases">
        <title>Metabolic potential, ecology and presence of endohyphal bacteria is reflected in genomic diversity of Mucoromycotina.</title>
        <authorList>
            <person name="Muszewska A."/>
            <person name="Okrasinska A."/>
            <person name="Steczkiewicz K."/>
            <person name="Drgas O."/>
            <person name="Orlowska M."/>
            <person name="Perlinska-Lenart U."/>
            <person name="Aleksandrzak-Piekarczyk T."/>
            <person name="Szatraj K."/>
            <person name="Zielenkiewicz U."/>
            <person name="Pilsyk S."/>
            <person name="Malc E."/>
            <person name="Mieczkowski P."/>
            <person name="Kruszewska J.S."/>
            <person name="Biernat P."/>
            <person name="Pawlowska J."/>
        </authorList>
    </citation>
    <scope>NUCLEOTIDE SEQUENCE [LARGE SCALE GENOMIC DNA]</scope>
    <source>
        <strain evidence="7 8">CBS 142.35</strain>
    </source>
</reference>
<feature type="compositionally biased region" description="Basic and acidic residues" evidence="5">
    <location>
        <begin position="301"/>
        <end position="327"/>
    </location>
</feature>
<evidence type="ECO:0000256" key="6">
    <source>
        <dbReference type="SAM" id="Phobius"/>
    </source>
</evidence>
<dbReference type="PANTHER" id="PTHR12883">
    <property type="entry name" value="ADIPOCYTE-SPECIFIC PROTEIN 4-RELATED"/>
    <property type="match status" value="1"/>
</dbReference>
<feature type="non-terminal residue" evidence="7">
    <location>
        <position position="1"/>
    </location>
</feature>
<name>A0A8H7VGY0_9FUNG</name>
<keyword evidence="2 6" id="KW-0812">Transmembrane</keyword>
<protein>
    <recommendedName>
        <fullName evidence="9">DUF1682-domain-containing protein</fullName>
    </recommendedName>
</protein>
<evidence type="ECO:0000256" key="2">
    <source>
        <dbReference type="ARBA" id="ARBA00022692"/>
    </source>
</evidence>
<feature type="transmembrane region" description="Helical" evidence="6">
    <location>
        <begin position="21"/>
        <end position="39"/>
    </location>
</feature>
<dbReference type="EMBL" id="JAEPRB010000079">
    <property type="protein sequence ID" value="KAG2222576.1"/>
    <property type="molecule type" value="Genomic_DNA"/>
</dbReference>
<evidence type="ECO:0000256" key="3">
    <source>
        <dbReference type="ARBA" id="ARBA00022989"/>
    </source>
</evidence>
<comment type="caution">
    <text evidence="7">The sequence shown here is derived from an EMBL/GenBank/DDBJ whole genome shotgun (WGS) entry which is preliminary data.</text>
</comment>
<sequence>KPKVAGQMQFTKPLTIEDFKLEGILGSLLILFVVLWYSGSSANSAKAKHWIDSHIGYLEQQFALLGNRAEKKTLVKDGPNDYQLYVSGRRHVQFGHWWINLKPRSDILGWAFSLITSFVGFGEKPADKLNINMTLDKELNKGFVFAILPKDTAQATRDGRYDLKQFTRLADSRQLPSTFTVYTEVQKLSDQILSSKVSELIKNSPDFKSLIITSQPEFEPEKYKGDQELTFHLTADLSDRTEMVELACILPDIINEINFTSDIKSKLKKNREELEKKAAKALAEERAEEIALKKAEAKKAEAEKVKALSPAEQRKWEEKERARELKKSQKKRTKRA</sequence>
<dbReference type="OrthoDB" id="10039147at2759"/>
<accession>A0A8H7VGY0</accession>
<dbReference type="Proteomes" id="UP000646827">
    <property type="component" value="Unassembled WGS sequence"/>
</dbReference>
<feature type="region of interest" description="Disordered" evidence="5">
    <location>
        <begin position="301"/>
        <end position="336"/>
    </location>
</feature>
<evidence type="ECO:0000313" key="8">
    <source>
        <dbReference type="Proteomes" id="UP000646827"/>
    </source>
</evidence>
<gene>
    <name evidence="7" type="ORF">INT45_008695</name>
</gene>
<dbReference type="GO" id="GO:0016020">
    <property type="term" value="C:membrane"/>
    <property type="evidence" value="ECO:0007669"/>
    <property type="project" value="UniProtKB-SubCell"/>
</dbReference>
<dbReference type="GO" id="GO:0005509">
    <property type="term" value="F:calcium ion binding"/>
    <property type="evidence" value="ECO:0007669"/>
    <property type="project" value="InterPro"/>
</dbReference>
<dbReference type="PANTHER" id="PTHR12883:SF0">
    <property type="entry name" value="PAT COMPLEX SUBUNIT CCDC47"/>
    <property type="match status" value="1"/>
</dbReference>
<keyword evidence="8" id="KW-1185">Reference proteome</keyword>
<dbReference type="InterPro" id="IPR012879">
    <property type="entry name" value="CCDC47"/>
</dbReference>
<keyword evidence="3 6" id="KW-1133">Transmembrane helix</keyword>
<evidence type="ECO:0000256" key="4">
    <source>
        <dbReference type="ARBA" id="ARBA00023136"/>
    </source>
</evidence>